<dbReference type="InterPro" id="IPR052433">
    <property type="entry name" value="X-Pro_dipept-like"/>
</dbReference>
<dbReference type="EMBL" id="JBBCAQ010000017">
    <property type="protein sequence ID" value="KAK7597761.1"/>
    <property type="molecule type" value="Genomic_DNA"/>
</dbReference>
<dbReference type="GO" id="GO:0005739">
    <property type="term" value="C:mitochondrion"/>
    <property type="evidence" value="ECO:0007669"/>
    <property type="project" value="TreeGrafter"/>
</dbReference>
<dbReference type="AlphaFoldDB" id="A0AAN9TNV1"/>
<dbReference type="Gene3D" id="3.40.350.10">
    <property type="entry name" value="Creatinase/prolidase N-terminal domain"/>
    <property type="match status" value="1"/>
</dbReference>
<dbReference type="CDD" id="cd01087">
    <property type="entry name" value="Prolidase"/>
    <property type="match status" value="1"/>
</dbReference>
<comment type="caution">
    <text evidence="7">The sequence shown here is derived from an EMBL/GenBank/DDBJ whole genome shotgun (WGS) entry which is preliminary data.</text>
</comment>
<keyword evidence="5" id="KW-0464">Manganese</keyword>
<evidence type="ECO:0000313" key="7">
    <source>
        <dbReference type="EMBL" id="KAK7597761.1"/>
    </source>
</evidence>
<feature type="domain" description="Aminopeptidase P N-terminal" evidence="6">
    <location>
        <begin position="79"/>
        <end position="221"/>
    </location>
</feature>
<gene>
    <name evidence="7" type="ORF">V9T40_009986</name>
</gene>
<accession>A0AAN9TNV1</accession>
<dbReference type="Pfam" id="PF00557">
    <property type="entry name" value="Peptidase_M24"/>
    <property type="match status" value="1"/>
</dbReference>
<dbReference type="InterPro" id="IPR007865">
    <property type="entry name" value="Aminopep_P_N"/>
</dbReference>
<evidence type="ECO:0000256" key="4">
    <source>
        <dbReference type="ARBA" id="ARBA00022801"/>
    </source>
</evidence>
<dbReference type="InterPro" id="IPR036005">
    <property type="entry name" value="Creatinase/aminopeptidase-like"/>
</dbReference>
<evidence type="ECO:0000256" key="1">
    <source>
        <dbReference type="ARBA" id="ARBA00001936"/>
    </source>
</evidence>
<organism evidence="7 8">
    <name type="scientific">Parthenolecanium corni</name>
    <dbReference type="NCBI Taxonomy" id="536013"/>
    <lineage>
        <taxon>Eukaryota</taxon>
        <taxon>Metazoa</taxon>
        <taxon>Ecdysozoa</taxon>
        <taxon>Arthropoda</taxon>
        <taxon>Hexapoda</taxon>
        <taxon>Insecta</taxon>
        <taxon>Pterygota</taxon>
        <taxon>Neoptera</taxon>
        <taxon>Paraneoptera</taxon>
        <taxon>Hemiptera</taxon>
        <taxon>Sternorrhyncha</taxon>
        <taxon>Coccoidea</taxon>
        <taxon>Coccidae</taxon>
        <taxon>Parthenolecanium</taxon>
    </lineage>
</organism>
<protein>
    <recommendedName>
        <fullName evidence="6">Aminopeptidase P N-terminal domain-containing protein</fullName>
    </recommendedName>
</protein>
<keyword evidence="4" id="KW-0378">Hydrolase</keyword>
<comment type="similarity">
    <text evidence="2">Belongs to the peptidase M24B family.</text>
</comment>
<dbReference type="PANTHER" id="PTHR43226:SF4">
    <property type="entry name" value="XAA-PRO AMINOPEPTIDASE 3"/>
    <property type="match status" value="1"/>
</dbReference>
<evidence type="ECO:0000313" key="8">
    <source>
        <dbReference type="Proteomes" id="UP001367676"/>
    </source>
</evidence>
<keyword evidence="3" id="KW-0479">Metal-binding</keyword>
<name>A0AAN9TNV1_9HEMI</name>
<dbReference type="InterPro" id="IPR029149">
    <property type="entry name" value="Creatin/AminoP/Spt16_N"/>
</dbReference>
<dbReference type="SUPFAM" id="SSF55920">
    <property type="entry name" value="Creatinase/aminopeptidase"/>
    <property type="match status" value="1"/>
</dbReference>
<evidence type="ECO:0000259" key="6">
    <source>
        <dbReference type="SMART" id="SM01011"/>
    </source>
</evidence>
<dbReference type="SUPFAM" id="SSF53092">
    <property type="entry name" value="Creatinase/prolidase N-terminal domain"/>
    <property type="match status" value="1"/>
</dbReference>
<dbReference type="PANTHER" id="PTHR43226">
    <property type="entry name" value="XAA-PRO AMINOPEPTIDASE 3"/>
    <property type="match status" value="1"/>
</dbReference>
<dbReference type="SMART" id="SM01011">
    <property type="entry name" value="AMP_N"/>
    <property type="match status" value="1"/>
</dbReference>
<comment type="cofactor">
    <cofactor evidence="1">
        <name>Mn(2+)</name>
        <dbReference type="ChEBI" id="CHEBI:29035"/>
    </cofactor>
</comment>
<dbReference type="Proteomes" id="UP001367676">
    <property type="component" value="Unassembled WGS sequence"/>
</dbReference>
<dbReference type="Gene3D" id="3.90.230.10">
    <property type="entry name" value="Creatinase/methionine aminopeptidase superfamily"/>
    <property type="match status" value="1"/>
</dbReference>
<dbReference type="GO" id="GO:0006508">
    <property type="term" value="P:proteolysis"/>
    <property type="evidence" value="ECO:0007669"/>
    <property type="project" value="TreeGrafter"/>
</dbReference>
<dbReference type="GO" id="GO:0070006">
    <property type="term" value="F:metalloaminopeptidase activity"/>
    <property type="evidence" value="ECO:0007669"/>
    <property type="project" value="InterPro"/>
</dbReference>
<evidence type="ECO:0000256" key="5">
    <source>
        <dbReference type="ARBA" id="ARBA00023211"/>
    </source>
</evidence>
<proteinExistence type="inferred from homology"/>
<dbReference type="Pfam" id="PF05195">
    <property type="entry name" value="AMP_N"/>
    <property type="match status" value="1"/>
</dbReference>
<dbReference type="InterPro" id="IPR000994">
    <property type="entry name" value="Pept_M24"/>
</dbReference>
<evidence type="ECO:0000256" key="3">
    <source>
        <dbReference type="ARBA" id="ARBA00022723"/>
    </source>
</evidence>
<keyword evidence="8" id="KW-1185">Reference proteome</keyword>
<reference evidence="7 8" key="1">
    <citation type="submission" date="2024-03" db="EMBL/GenBank/DDBJ databases">
        <title>Adaptation during the transition from Ophiocordyceps entomopathogen to insect associate is accompanied by gene loss and intensified selection.</title>
        <authorList>
            <person name="Ward C.M."/>
            <person name="Onetto C.A."/>
            <person name="Borneman A.R."/>
        </authorList>
    </citation>
    <scope>NUCLEOTIDE SEQUENCE [LARGE SCALE GENOMIC DNA]</scope>
    <source>
        <strain evidence="7">AWRI1</strain>
        <tissue evidence="7">Single Adult Female</tissue>
    </source>
</reference>
<sequence length="515" mass="59332">MLMPASKRIIAWSQKFQWNTDKLFCRYYCSKFEEALRRPQASVEKFHSKEVASQISRCGQPTFTTHPFLLSEGEILPGIRREEFKQRRYQFMELIFADSLLMYGKPMHHVIIVPSATKLYMTEKIPYIFHQNTDFLYLSGCLEPDTALVMTGSCMENMTSTFFVQRPDPHAELWDGPRTGIHDAPKLFGVDEALTILELSNFLVRNAKKHPDYLLYYDLLNNNPLVVQPLITNHIQQFNIKCKSCKKFVDQLRLIKSPAEQNLMRRACEISSLAIEKAMEVTKPGVTEHQLFATVDYESRMRGAEILAYPPVVASGRNANIIHYISNNQIVDDGNLILMDAGCEYHGYCGDITRTWPVNGKFSNYQRILYEIVLEVQKSLIETCAEKISLNNVYRKMLFLLGQHLQSEKILNIDSSNSTELNEIVRQLCPHHVSHYLGMDVHDGRTVEKDIPLVPGMIVTIEPGLYTKENSHLAPEFWNLGIRIEDDVLITDTNYEVLSARCPKEVRDVERIMRK</sequence>
<evidence type="ECO:0000256" key="2">
    <source>
        <dbReference type="ARBA" id="ARBA00008766"/>
    </source>
</evidence>
<dbReference type="GO" id="GO:0030145">
    <property type="term" value="F:manganese ion binding"/>
    <property type="evidence" value="ECO:0007669"/>
    <property type="project" value="InterPro"/>
</dbReference>